<feature type="non-terminal residue" evidence="4">
    <location>
        <position position="352"/>
    </location>
</feature>
<dbReference type="AlphaFoldDB" id="A0A8T9CH18"/>
<sequence length="352" mass="38485">QPIVAGAFKHNTKVLRLTTPNISHIRCRDPATMSAFKQLFPGKPTFTEKDTPDQNGKVFMVTGGNSGLGYELVKILYSKGAKIYMASRSASKAKEAIQTIKTSTGPSSGAMIFLTLDLADLTSVTHAVSVFAAHESKLDVLWNNAGVAAEPAGSRTKQGYELTMGTNALAPYLFTQLLLPFLRAAAKTAPQNSVRVVFAGSPAVEGWSPRGFVDELSHPGTDWQRNYGSSKAANWLLASEFASRVSGNGIIFLCNNPGNLRTKIWDGVPVVVQYLLRITMHPPIYGAYTNLWTGLSQGITMKDRGRYAIPWGKWHPSPKEDILKALKSEKEGVTGEAGKFWEWCERETKIYA</sequence>
<organism evidence="4 5">
    <name type="scientific">Lachnellula suecica</name>
    <dbReference type="NCBI Taxonomy" id="602035"/>
    <lineage>
        <taxon>Eukaryota</taxon>
        <taxon>Fungi</taxon>
        <taxon>Dikarya</taxon>
        <taxon>Ascomycota</taxon>
        <taxon>Pezizomycotina</taxon>
        <taxon>Leotiomycetes</taxon>
        <taxon>Helotiales</taxon>
        <taxon>Lachnaceae</taxon>
        <taxon>Lachnellula</taxon>
    </lineage>
</organism>
<comment type="similarity">
    <text evidence="1">Belongs to the short-chain dehydrogenases/reductases (SDR) family.</text>
</comment>
<evidence type="ECO:0000256" key="3">
    <source>
        <dbReference type="ARBA" id="ARBA00023002"/>
    </source>
</evidence>
<proteinExistence type="inferred from homology"/>
<dbReference type="Proteomes" id="UP000469558">
    <property type="component" value="Unassembled WGS sequence"/>
</dbReference>
<protein>
    <submittedName>
        <fullName evidence="4">Putative oxidoreductase</fullName>
    </submittedName>
</protein>
<dbReference type="Gene3D" id="3.40.50.720">
    <property type="entry name" value="NAD(P)-binding Rossmann-like Domain"/>
    <property type="match status" value="1"/>
</dbReference>
<keyword evidence="3" id="KW-0560">Oxidoreductase</keyword>
<dbReference type="OrthoDB" id="191139at2759"/>
<dbReference type="InterPro" id="IPR036291">
    <property type="entry name" value="NAD(P)-bd_dom_sf"/>
</dbReference>
<keyword evidence="5" id="KW-1185">Reference proteome</keyword>
<dbReference type="PANTHER" id="PTHR24320:SF236">
    <property type="entry name" value="SHORT-CHAIN DEHYDROGENASE-RELATED"/>
    <property type="match status" value="1"/>
</dbReference>
<gene>
    <name evidence="4" type="ORF">LSUE1_G000331</name>
</gene>
<dbReference type="PANTHER" id="PTHR24320">
    <property type="entry name" value="RETINOL DEHYDROGENASE"/>
    <property type="match status" value="1"/>
</dbReference>
<name>A0A8T9CH18_9HELO</name>
<accession>A0A8T9CH18</accession>
<dbReference type="SUPFAM" id="SSF51735">
    <property type="entry name" value="NAD(P)-binding Rossmann-fold domains"/>
    <property type="match status" value="1"/>
</dbReference>
<evidence type="ECO:0000313" key="5">
    <source>
        <dbReference type="Proteomes" id="UP000469558"/>
    </source>
</evidence>
<dbReference type="EMBL" id="QGMK01000046">
    <property type="protein sequence ID" value="TVY84908.1"/>
    <property type="molecule type" value="Genomic_DNA"/>
</dbReference>
<dbReference type="PRINTS" id="PR00081">
    <property type="entry name" value="GDHRDH"/>
</dbReference>
<keyword evidence="2" id="KW-0521">NADP</keyword>
<comment type="caution">
    <text evidence="4">The sequence shown here is derived from an EMBL/GenBank/DDBJ whole genome shotgun (WGS) entry which is preliminary data.</text>
</comment>
<dbReference type="Pfam" id="PF00106">
    <property type="entry name" value="adh_short"/>
    <property type="match status" value="1"/>
</dbReference>
<reference evidence="4 5" key="1">
    <citation type="submission" date="2018-05" db="EMBL/GenBank/DDBJ databases">
        <title>Genome sequencing and assembly of the regulated plant pathogen Lachnellula willkommii and related sister species for the development of diagnostic species identification markers.</title>
        <authorList>
            <person name="Giroux E."/>
            <person name="Bilodeau G."/>
        </authorList>
    </citation>
    <scope>NUCLEOTIDE SEQUENCE [LARGE SCALE GENOMIC DNA]</scope>
    <source>
        <strain evidence="4 5">CBS 268.59</strain>
    </source>
</reference>
<dbReference type="InterPro" id="IPR002347">
    <property type="entry name" value="SDR_fam"/>
</dbReference>
<evidence type="ECO:0000313" key="4">
    <source>
        <dbReference type="EMBL" id="TVY84908.1"/>
    </source>
</evidence>
<evidence type="ECO:0000256" key="1">
    <source>
        <dbReference type="ARBA" id="ARBA00006484"/>
    </source>
</evidence>
<evidence type="ECO:0000256" key="2">
    <source>
        <dbReference type="ARBA" id="ARBA00022857"/>
    </source>
</evidence>
<dbReference type="GO" id="GO:0016491">
    <property type="term" value="F:oxidoreductase activity"/>
    <property type="evidence" value="ECO:0007669"/>
    <property type="project" value="UniProtKB-KW"/>
</dbReference>